<comment type="similarity">
    <text evidence="1">Belongs to the thioesterase PaaI family.</text>
</comment>
<name>S5DSE3_9ACTN</name>
<dbReference type="GO" id="GO:0005829">
    <property type="term" value="C:cytosol"/>
    <property type="evidence" value="ECO:0007669"/>
    <property type="project" value="TreeGrafter"/>
</dbReference>
<evidence type="ECO:0000259" key="3">
    <source>
        <dbReference type="Pfam" id="PF03061"/>
    </source>
</evidence>
<dbReference type="InterPro" id="IPR003736">
    <property type="entry name" value="PAAI_dom"/>
</dbReference>
<dbReference type="EMBL" id="KC811146">
    <property type="protein sequence ID" value="AGQ19900.1"/>
    <property type="molecule type" value="Genomic_DNA"/>
</dbReference>
<dbReference type="NCBIfam" id="TIGR00369">
    <property type="entry name" value="unchar_dom_1"/>
    <property type="match status" value="1"/>
</dbReference>
<dbReference type="PANTHER" id="PTHR43240:SF5">
    <property type="entry name" value="1,4-DIHYDROXY-2-NAPHTHOYL-COA THIOESTERASE 1"/>
    <property type="match status" value="1"/>
</dbReference>
<dbReference type="PANTHER" id="PTHR43240">
    <property type="entry name" value="1,4-DIHYDROXY-2-NAPHTHOYL-COA THIOESTERASE 1"/>
    <property type="match status" value="1"/>
</dbReference>
<dbReference type="Gene3D" id="3.10.129.10">
    <property type="entry name" value="Hotdog Thioesterase"/>
    <property type="match status" value="1"/>
</dbReference>
<keyword evidence="2" id="KW-0378">Hydrolase</keyword>
<dbReference type="InterPro" id="IPR029069">
    <property type="entry name" value="HotDog_dom_sf"/>
</dbReference>
<evidence type="ECO:0000313" key="4">
    <source>
        <dbReference type="EMBL" id="AGQ19900.1"/>
    </source>
</evidence>
<proteinExistence type="inferred from homology"/>
<dbReference type="Pfam" id="PF03061">
    <property type="entry name" value="4HBT"/>
    <property type="match status" value="1"/>
</dbReference>
<dbReference type="AlphaFoldDB" id="S5DSE3"/>
<dbReference type="CDD" id="cd03443">
    <property type="entry name" value="PaaI_thioesterase"/>
    <property type="match status" value="1"/>
</dbReference>
<dbReference type="GO" id="GO:0061522">
    <property type="term" value="F:1,4-dihydroxy-2-naphthoyl-CoA thioesterase activity"/>
    <property type="evidence" value="ECO:0007669"/>
    <property type="project" value="TreeGrafter"/>
</dbReference>
<feature type="domain" description="Thioesterase" evidence="3">
    <location>
        <begin position="43"/>
        <end position="114"/>
    </location>
</feature>
<evidence type="ECO:0000256" key="1">
    <source>
        <dbReference type="ARBA" id="ARBA00008324"/>
    </source>
</evidence>
<reference evidence="4" key="1">
    <citation type="journal article" date="2013" name="Sci. Rep.">
        <title>Metagenomics uncovers a new group of low GC and ultra-small marine Actinobacteria.</title>
        <authorList>
            <person name="Ghai R."/>
            <person name="Mizuno C.M."/>
            <person name="Picazo A."/>
            <person name="Camacho A."/>
            <person name="Rodriguez-Valera F."/>
        </authorList>
    </citation>
    <scope>NUCLEOTIDE SEQUENCE</scope>
</reference>
<dbReference type="InterPro" id="IPR006683">
    <property type="entry name" value="Thioestr_dom"/>
</dbReference>
<accession>S5DSE3</accession>
<evidence type="ECO:0000256" key="2">
    <source>
        <dbReference type="ARBA" id="ARBA00022801"/>
    </source>
</evidence>
<dbReference type="SUPFAM" id="SSF54637">
    <property type="entry name" value="Thioesterase/thiol ester dehydrase-isomerase"/>
    <property type="match status" value="1"/>
</dbReference>
<protein>
    <submittedName>
        <fullName evidence="4">HGG motif-containing thioesterase</fullName>
    </submittedName>
</protein>
<sequence length="127" mass="14135">MENSFTNFDGDNLDSFLGHEMIEINENYVESKLVITKDHKQPMGLVHGGIYSTLAETICSYGANFNGVGVFVGVNNNTDFLSSVTDGEIVCKAKPIKKGKSYQLWECNIFHNDKLVAVSKVRLSRIQ</sequence>
<organism evidence="4">
    <name type="scientific">Candidatus Actinomarina minuta</name>
    <dbReference type="NCBI Taxonomy" id="1389454"/>
    <lineage>
        <taxon>Bacteria</taxon>
        <taxon>Bacillati</taxon>
        <taxon>Actinomycetota</taxon>
        <taxon>Actinomycetes</taxon>
        <taxon>Candidatus Actinomarinidae</taxon>
        <taxon>Candidatus Actinomarinales</taxon>
        <taxon>Candidatus Actinomarineae</taxon>
        <taxon>Candidatus Actinomarinaceae</taxon>
        <taxon>Candidatus Actinomarina</taxon>
    </lineage>
</organism>